<reference evidence="9 10" key="1">
    <citation type="journal article" date="2023" name="BMC Biol.">
        <title>The compact genome of the sponge Oopsacas minuta (Hexactinellida) is lacking key metazoan core genes.</title>
        <authorList>
            <person name="Santini S."/>
            <person name="Schenkelaars Q."/>
            <person name="Jourda C."/>
            <person name="Duchesne M."/>
            <person name="Belahbib H."/>
            <person name="Rocher C."/>
            <person name="Selva M."/>
            <person name="Riesgo A."/>
            <person name="Vervoort M."/>
            <person name="Leys S.P."/>
            <person name="Kodjabachian L."/>
            <person name="Le Bivic A."/>
            <person name="Borchiellini C."/>
            <person name="Claverie J.M."/>
            <person name="Renard E."/>
        </authorList>
    </citation>
    <scope>NUCLEOTIDE SEQUENCE [LARGE SCALE GENOMIC DNA]</scope>
    <source>
        <strain evidence="9">SPO-2</strain>
    </source>
</reference>
<dbReference type="InterPro" id="IPR000994">
    <property type="entry name" value="Pept_M24"/>
</dbReference>
<dbReference type="InterPro" id="IPR050422">
    <property type="entry name" value="X-Pro_aminopeptidase_P"/>
</dbReference>
<protein>
    <recommendedName>
        <fullName evidence="11">Xaa-Pro aminopeptidase 1</fullName>
    </recommendedName>
</protein>
<dbReference type="Pfam" id="PF00557">
    <property type="entry name" value="Peptidase_M24"/>
    <property type="match status" value="1"/>
</dbReference>
<dbReference type="GO" id="GO:0070006">
    <property type="term" value="F:metalloaminopeptidase activity"/>
    <property type="evidence" value="ECO:0007669"/>
    <property type="project" value="InterPro"/>
</dbReference>
<evidence type="ECO:0000259" key="8">
    <source>
        <dbReference type="Pfam" id="PF16188"/>
    </source>
</evidence>
<dbReference type="GO" id="GO:0046872">
    <property type="term" value="F:metal ion binding"/>
    <property type="evidence" value="ECO:0007669"/>
    <property type="project" value="UniProtKB-KW"/>
</dbReference>
<dbReference type="FunFam" id="3.90.230.10:FF:000004">
    <property type="entry name" value="xaa-Pro aminopeptidase 1 isoform X1"/>
    <property type="match status" value="1"/>
</dbReference>
<sequence length="611" mass="69294">MSCKPTGHLLKQLRALMAGGDTNLQAYIVPTEDAHQSEYVANCDKRRAFISGFDGSAGTAIITPGKAALWTDGRYHLQATTQMDENWTLMKSGLADTPSSENWLKQELGENARVGIDPYVISAPRFLDLNKSLKSNKIQLTSVTCNLVDNVWKERPEFPNNPIFPLALEFTGESWQDKVKRVREEMEEKQCQLKILSALDSIAWTLNLRGSDIPFNPVFFSYLFLTRQRVFFFVEHSRFVPDIEQHLNLSCADNKIIVLPYSQAEEKLRELSTDPAITKVWISSDISYGLYKCIPEEKTVILPDCVQRMKAIKNEVEIDCMRRSHLRDAIAVCEYVRWLEESVKRGEKVTEISGADKLEQFRKEQAHFVSLSFETISGSGPHGAIIHYRCTPETDRAITDKELYLVDSGAQYTDGTTDITRTVHLGQPSEKEIEMFTLVLKGHISLARIVFPDNVGGERLDTLARQPLWQVGLDYLHGTGHGVGMFLNVHEGPCGIGTRMREDGGLSPGMILSNEPGFYEDGSFGIRIESLQLVVPKQTLYTFQDRKFVTFDPITLVPIQRKLINTHLLTGEEIAWLNEYHKTCLERLGALMKEQNRLKLYHWLVENCQSV</sequence>
<dbReference type="Pfam" id="PF16189">
    <property type="entry name" value="Creatinase_N_2"/>
    <property type="match status" value="1"/>
</dbReference>
<evidence type="ECO:0000256" key="1">
    <source>
        <dbReference type="ARBA" id="ARBA00008766"/>
    </source>
</evidence>
<dbReference type="GO" id="GO:0005737">
    <property type="term" value="C:cytoplasm"/>
    <property type="evidence" value="ECO:0007669"/>
    <property type="project" value="UniProtKB-ARBA"/>
</dbReference>
<dbReference type="Gene3D" id="3.40.350.10">
    <property type="entry name" value="Creatinase/prolidase N-terminal domain"/>
    <property type="match status" value="2"/>
</dbReference>
<evidence type="ECO:0000259" key="7">
    <source>
        <dbReference type="Pfam" id="PF01321"/>
    </source>
</evidence>
<dbReference type="InterPro" id="IPR000587">
    <property type="entry name" value="Creatinase_N"/>
</dbReference>
<feature type="domain" description="Creatinase N-terminal" evidence="7">
    <location>
        <begin position="10"/>
        <end position="141"/>
    </location>
</feature>
<evidence type="ECO:0008006" key="11">
    <source>
        <dbReference type="Google" id="ProtNLM"/>
    </source>
</evidence>
<dbReference type="CDD" id="cd01085">
    <property type="entry name" value="APP"/>
    <property type="match status" value="1"/>
</dbReference>
<evidence type="ECO:0000259" key="6">
    <source>
        <dbReference type="Pfam" id="PF00557"/>
    </source>
</evidence>
<keyword evidence="10" id="KW-1185">Reference proteome</keyword>
<dbReference type="InterPro" id="IPR036005">
    <property type="entry name" value="Creatinase/aminopeptidase-like"/>
</dbReference>
<evidence type="ECO:0000313" key="9">
    <source>
        <dbReference type="EMBL" id="KAI6657471.1"/>
    </source>
</evidence>
<comment type="caution">
    <text evidence="9">The sequence shown here is derived from an EMBL/GenBank/DDBJ whole genome shotgun (WGS) entry which is preliminary data.</text>
</comment>
<evidence type="ECO:0000256" key="4">
    <source>
        <dbReference type="RuleBase" id="RU000590"/>
    </source>
</evidence>
<dbReference type="PANTHER" id="PTHR43763">
    <property type="entry name" value="XAA-PRO AMINOPEPTIDASE 1"/>
    <property type="match status" value="1"/>
</dbReference>
<dbReference type="InterPro" id="IPR032416">
    <property type="entry name" value="Peptidase_M24_C"/>
</dbReference>
<accession>A0AAV7K838</accession>
<dbReference type="PANTHER" id="PTHR43763:SF6">
    <property type="entry name" value="XAA-PRO AMINOPEPTIDASE 1"/>
    <property type="match status" value="1"/>
</dbReference>
<evidence type="ECO:0000256" key="3">
    <source>
        <dbReference type="ARBA" id="ARBA00022801"/>
    </source>
</evidence>
<dbReference type="PROSITE" id="PS00491">
    <property type="entry name" value="PROLINE_PEPTIDASE"/>
    <property type="match status" value="1"/>
</dbReference>
<dbReference type="Gene3D" id="3.90.230.10">
    <property type="entry name" value="Creatinase/methionine aminopeptidase superfamily"/>
    <property type="match status" value="1"/>
</dbReference>
<dbReference type="EMBL" id="JAKMXF010000111">
    <property type="protein sequence ID" value="KAI6657471.1"/>
    <property type="molecule type" value="Genomic_DNA"/>
</dbReference>
<evidence type="ECO:0000313" key="10">
    <source>
        <dbReference type="Proteomes" id="UP001165289"/>
    </source>
</evidence>
<dbReference type="Pfam" id="PF01321">
    <property type="entry name" value="Creatinase_N"/>
    <property type="match status" value="1"/>
</dbReference>
<keyword evidence="5" id="KW-0175">Coiled coil</keyword>
<dbReference type="SUPFAM" id="SSF53092">
    <property type="entry name" value="Creatinase/prolidase N-terminal domain"/>
    <property type="match status" value="1"/>
</dbReference>
<comment type="similarity">
    <text evidence="1 4">Belongs to the peptidase M24B family.</text>
</comment>
<evidence type="ECO:0000256" key="5">
    <source>
        <dbReference type="SAM" id="Coils"/>
    </source>
</evidence>
<keyword evidence="2 4" id="KW-0479">Metal-binding</keyword>
<dbReference type="InterPro" id="IPR029149">
    <property type="entry name" value="Creatin/AminoP/Spt16_N"/>
</dbReference>
<feature type="coiled-coil region" evidence="5">
    <location>
        <begin position="172"/>
        <end position="199"/>
    </location>
</feature>
<proteinExistence type="inferred from homology"/>
<dbReference type="SUPFAM" id="SSF55920">
    <property type="entry name" value="Creatinase/aminopeptidase"/>
    <property type="match status" value="1"/>
</dbReference>
<dbReference type="Proteomes" id="UP001165289">
    <property type="component" value="Unassembled WGS sequence"/>
</dbReference>
<dbReference type="Pfam" id="PF16188">
    <property type="entry name" value="Peptidase_M24_C"/>
    <property type="match status" value="1"/>
</dbReference>
<keyword evidence="3" id="KW-0378">Hydrolase</keyword>
<feature type="domain" description="Peptidase M24 C-terminal" evidence="8">
    <location>
        <begin position="547"/>
        <end position="610"/>
    </location>
</feature>
<feature type="domain" description="Peptidase M24" evidence="6">
    <location>
        <begin position="319"/>
        <end position="534"/>
    </location>
</feature>
<dbReference type="AlphaFoldDB" id="A0AAV7K838"/>
<evidence type="ECO:0000256" key="2">
    <source>
        <dbReference type="ARBA" id="ARBA00022723"/>
    </source>
</evidence>
<dbReference type="InterPro" id="IPR001131">
    <property type="entry name" value="Peptidase_M24B_aminopep-P_CS"/>
</dbReference>
<dbReference type="InterPro" id="IPR033740">
    <property type="entry name" value="Pept_M24B"/>
</dbReference>
<organism evidence="9 10">
    <name type="scientific">Oopsacas minuta</name>
    <dbReference type="NCBI Taxonomy" id="111878"/>
    <lineage>
        <taxon>Eukaryota</taxon>
        <taxon>Metazoa</taxon>
        <taxon>Porifera</taxon>
        <taxon>Hexactinellida</taxon>
        <taxon>Hexasterophora</taxon>
        <taxon>Lyssacinosida</taxon>
        <taxon>Leucopsacidae</taxon>
        <taxon>Oopsacas</taxon>
    </lineage>
</organism>
<gene>
    <name evidence="9" type="ORF">LOD99_217</name>
</gene>
<dbReference type="FunFam" id="3.40.350.10:FF:000001">
    <property type="entry name" value="Putative xaa-Pro aminopeptidase 1"/>
    <property type="match status" value="1"/>
</dbReference>
<name>A0AAV7K838_9METZ</name>